<name>A0A6V7PSV6_ANACO</name>
<reference evidence="1" key="1">
    <citation type="submission" date="2020-07" db="EMBL/GenBank/DDBJ databases">
        <authorList>
            <person name="Lin J."/>
        </authorList>
    </citation>
    <scope>NUCLEOTIDE SEQUENCE</scope>
</reference>
<sequence length="137" mass="15234">MNLPTPIDVRYPRARFKNKRVRKIIGFKSFSDHIIIETQSIGRATQVNKALDDGVVSEGASLGHMVEHVKGVSDGAIADVGAEQLGVRHVVISAGGKSVKDLPINGREVESGIILLYSHLRRLRWVSFSYLLFWDPR</sequence>
<organism evidence="1">
    <name type="scientific">Ananas comosus var. bracteatus</name>
    <name type="common">red pineapple</name>
    <dbReference type="NCBI Taxonomy" id="296719"/>
    <lineage>
        <taxon>Eukaryota</taxon>
        <taxon>Viridiplantae</taxon>
        <taxon>Streptophyta</taxon>
        <taxon>Embryophyta</taxon>
        <taxon>Tracheophyta</taxon>
        <taxon>Spermatophyta</taxon>
        <taxon>Magnoliopsida</taxon>
        <taxon>Liliopsida</taxon>
        <taxon>Poales</taxon>
        <taxon>Bromeliaceae</taxon>
        <taxon>Bromelioideae</taxon>
        <taxon>Ananas</taxon>
    </lineage>
</organism>
<dbReference type="AlphaFoldDB" id="A0A6V7PSV6"/>
<evidence type="ECO:0000313" key="1">
    <source>
        <dbReference type="EMBL" id="CAD1833788.1"/>
    </source>
</evidence>
<proteinExistence type="predicted"/>
<dbReference type="EMBL" id="LR862151">
    <property type="protein sequence ID" value="CAD1833788.1"/>
    <property type="molecule type" value="Genomic_DNA"/>
</dbReference>
<gene>
    <name evidence="1" type="ORF">CB5_LOCUS16999</name>
</gene>
<protein>
    <submittedName>
        <fullName evidence="1">Uncharacterized protein</fullName>
    </submittedName>
</protein>
<accession>A0A6V7PSV6</accession>